<comment type="caution">
    <text evidence="1">The sequence shown here is derived from an EMBL/GenBank/DDBJ whole genome shotgun (WGS) entry which is preliminary data.</text>
</comment>
<dbReference type="SUPFAM" id="SSF52266">
    <property type="entry name" value="SGNH hydrolase"/>
    <property type="match status" value="1"/>
</dbReference>
<evidence type="ECO:0000313" key="1">
    <source>
        <dbReference type="EMBL" id="KNZ50065.1"/>
    </source>
</evidence>
<dbReference type="EMBL" id="LAVV01009746">
    <property type="protein sequence ID" value="KNZ50065.1"/>
    <property type="molecule type" value="Genomic_DNA"/>
</dbReference>
<dbReference type="CDD" id="cd01846">
    <property type="entry name" value="fatty_acyltransferase_like"/>
    <property type="match status" value="1"/>
</dbReference>
<evidence type="ECO:0000313" key="2">
    <source>
        <dbReference type="Proteomes" id="UP000037035"/>
    </source>
</evidence>
<dbReference type="InterPro" id="IPR036514">
    <property type="entry name" value="SGNH_hydro_sf"/>
</dbReference>
<dbReference type="STRING" id="27349.A0A0L6UQE7"/>
<dbReference type="VEuPathDB" id="FungiDB:VP01_461g4"/>
<organism evidence="1 2">
    <name type="scientific">Puccinia sorghi</name>
    <dbReference type="NCBI Taxonomy" id="27349"/>
    <lineage>
        <taxon>Eukaryota</taxon>
        <taxon>Fungi</taxon>
        <taxon>Dikarya</taxon>
        <taxon>Basidiomycota</taxon>
        <taxon>Pucciniomycotina</taxon>
        <taxon>Pucciniomycetes</taxon>
        <taxon>Pucciniales</taxon>
        <taxon>Pucciniaceae</taxon>
        <taxon>Puccinia</taxon>
    </lineage>
</organism>
<dbReference type="GO" id="GO:0016788">
    <property type="term" value="F:hydrolase activity, acting on ester bonds"/>
    <property type="evidence" value="ECO:0007669"/>
    <property type="project" value="InterPro"/>
</dbReference>
<name>A0A0L6UQE7_9BASI</name>
<accession>A0A0L6UQE7</accession>
<dbReference type="OrthoDB" id="1600564at2759"/>
<dbReference type="Proteomes" id="UP000037035">
    <property type="component" value="Unassembled WGS sequence"/>
</dbReference>
<gene>
    <name evidence="1" type="ORF">VP01_461g4</name>
</gene>
<dbReference type="Pfam" id="PF00657">
    <property type="entry name" value="Lipase_GDSL"/>
    <property type="match status" value="1"/>
</dbReference>
<dbReference type="Gene3D" id="3.40.50.1110">
    <property type="entry name" value="SGNH hydrolase"/>
    <property type="match status" value="1"/>
</dbReference>
<dbReference type="InterPro" id="IPR001087">
    <property type="entry name" value="GDSL"/>
</dbReference>
<reference evidence="1 2" key="1">
    <citation type="submission" date="2015-08" db="EMBL/GenBank/DDBJ databases">
        <title>Next Generation Sequencing and Analysis of the Genome of Puccinia sorghi L Schw, the Causal Agent of Maize Common Rust.</title>
        <authorList>
            <person name="Rochi L."/>
            <person name="Burguener G."/>
            <person name="Darino M."/>
            <person name="Turjanski A."/>
            <person name="Kreff E."/>
            <person name="Dieguez M.J."/>
            <person name="Sacco F."/>
        </authorList>
    </citation>
    <scope>NUCLEOTIDE SEQUENCE [LARGE SCALE GENOMIC DNA]</scope>
    <source>
        <strain evidence="1 2">RO10H11247</strain>
    </source>
</reference>
<sequence>MISVTRESTGKQRLHGFPLWLSTPRKAPSSPRIGTQEQSSTNISGAFWLLSLFPSSPLITVPQATELLFDARNDILGGCLRCSCVLPKAVDIRESMEYGSIVVFGASYCDNAHPRDNRFSSSLRQPPYYQGRWSNGPVWVEHIAQVMGVPLYNYAYGGATSNNAHFNAGVPDTWAQIQDYKHDIKSGKIHRSNGKVLHLMWVGINSIHQIWRSGEGVEKAVQEADEVKRQFSYLLADRTINRSPSEFHALTLPPLEIVPNDAYAALGPPGIKVLTDAYNNHLISAIQGLNSPLAGVHDIGRFWYRVHHAPTSVRFGFSYEKSPCISSYGPCKNPEEYIYFDSLHPTTRMHALIGDWVLASLPGVSAKR</sequence>
<keyword evidence="2" id="KW-1185">Reference proteome</keyword>
<protein>
    <submittedName>
        <fullName evidence="1">Uncharacterized protein</fullName>
    </submittedName>
</protein>
<dbReference type="AlphaFoldDB" id="A0A0L6UQE7"/>
<proteinExistence type="predicted"/>